<dbReference type="PRINTS" id="PR00075">
    <property type="entry name" value="FACDDSATRASE"/>
</dbReference>
<keyword evidence="8" id="KW-0408">Iron</keyword>
<dbReference type="GO" id="GO:0016020">
    <property type="term" value="C:membrane"/>
    <property type="evidence" value="ECO:0007669"/>
    <property type="project" value="UniProtKB-SubCell"/>
</dbReference>
<dbReference type="PANTHER" id="PTHR11351:SF31">
    <property type="entry name" value="DESATURASE 1, ISOFORM A-RELATED"/>
    <property type="match status" value="1"/>
</dbReference>
<feature type="transmembrane region" description="Helical" evidence="14">
    <location>
        <begin position="168"/>
        <end position="195"/>
    </location>
</feature>
<dbReference type="Pfam" id="PF00487">
    <property type="entry name" value="FA_desaturase"/>
    <property type="match status" value="1"/>
</dbReference>
<feature type="transmembrane region" description="Helical" evidence="14">
    <location>
        <begin position="49"/>
        <end position="67"/>
    </location>
</feature>
<organism evidence="16 18">
    <name type="scientific">Iodidimonas gelatinilytica</name>
    <dbReference type="NCBI Taxonomy" id="1236966"/>
    <lineage>
        <taxon>Bacteria</taxon>
        <taxon>Pseudomonadati</taxon>
        <taxon>Pseudomonadota</taxon>
        <taxon>Alphaproteobacteria</taxon>
        <taxon>Iodidimonadales</taxon>
        <taxon>Iodidimonadaceae</taxon>
        <taxon>Iodidimonas</taxon>
    </lineage>
</organism>
<keyword evidence="5" id="KW-0276">Fatty acid metabolism</keyword>
<dbReference type="PANTHER" id="PTHR11351">
    <property type="entry name" value="ACYL-COA DESATURASE"/>
    <property type="match status" value="1"/>
</dbReference>
<evidence type="ECO:0000256" key="14">
    <source>
        <dbReference type="SAM" id="Phobius"/>
    </source>
</evidence>
<evidence type="ECO:0000256" key="1">
    <source>
        <dbReference type="ARBA" id="ARBA00004141"/>
    </source>
</evidence>
<keyword evidence="9" id="KW-0443">Lipid metabolism</keyword>
<dbReference type="EMBL" id="BKCL01000004">
    <property type="protein sequence ID" value="GEQ97933.1"/>
    <property type="molecule type" value="Genomic_DNA"/>
</dbReference>
<feature type="coiled-coil region" evidence="12">
    <location>
        <begin position="327"/>
        <end position="369"/>
    </location>
</feature>
<evidence type="ECO:0000256" key="2">
    <source>
        <dbReference type="ARBA" id="ARBA00008749"/>
    </source>
</evidence>
<accession>A0A5A7MRS1</accession>
<dbReference type="Proteomes" id="UP000322084">
    <property type="component" value="Unassembled WGS sequence"/>
</dbReference>
<evidence type="ECO:0000256" key="6">
    <source>
        <dbReference type="ARBA" id="ARBA00022989"/>
    </source>
</evidence>
<keyword evidence="3" id="KW-0444">Lipid biosynthesis</keyword>
<name>A0A5A7MRS1_9PROT</name>
<evidence type="ECO:0000259" key="15">
    <source>
        <dbReference type="Pfam" id="PF00487"/>
    </source>
</evidence>
<keyword evidence="6 14" id="KW-1133">Transmembrane helix</keyword>
<evidence type="ECO:0000256" key="5">
    <source>
        <dbReference type="ARBA" id="ARBA00022832"/>
    </source>
</evidence>
<keyword evidence="4 14" id="KW-0812">Transmembrane</keyword>
<sequence>MTVSQYPGAPERSIKKPQAEIEWASTVPFILAHLACFAAIWTGVHLGDILIAISLYAVRMFGVTGGYHRYFSHRTYKTGRVFQFILAFIAQSSAQRGALWWAGTHRHHHRFSDTENDVHSPVRRSFLYSHMGWIFDRKHRDTDLAAVPDLAKFPELVWLDRFRYLPPITLGVAVWLLAGWSGLVVGFFWSTVALWHATFSINSLAHVHGSRRYLTGDQSRNNWWLALLTFGEGWHNNHHHYQSAACQGFRWYEIDISFYILKGLAAFGIVRELKTPPKAVVHNEQRLGRAVVEKAATELAESFQVDRIAQELRQAFMDKRASFDASMEDFSHKVENWQHEMNALLDRWHQQLDYKMEHARQELDDLVHRTHLQSACLAHGGRLAQPGQRHVCSHTINERHSGPRPPDYGGNRAGCGFESPNAAHAHGRQGLKHHHIEMA</sequence>
<dbReference type="CDD" id="cd03505">
    <property type="entry name" value="Delta9-FADS-like"/>
    <property type="match status" value="1"/>
</dbReference>
<evidence type="ECO:0000313" key="18">
    <source>
        <dbReference type="Proteomes" id="UP000322084"/>
    </source>
</evidence>
<feature type="domain" description="Fatty acid desaturase" evidence="15">
    <location>
        <begin position="51"/>
        <end position="254"/>
    </location>
</feature>
<dbReference type="AlphaFoldDB" id="A0A5A7MRS1"/>
<evidence type="ECO:0000256" key="13">
    <source>
        <dbReference type="SAM" id="MobiDB-lite"/>
    </source>
</evidence>
<dbReference type="EMBL" id="BKCM01000002">
    <property type="protein sequence ID" value="GEQ99946.1"/>
    <property type="molecule type" value="Genomic_DNA"/>
</dbReference>
<evidence type="ECO:0000256" key="11">
    <source>
        <dbReference type="ARBA" id="ARBA00023160"/>
    </source>
</evidence>
<evidence type="ECO:0000256" key="8">
    <source>
        <dbReference type="ARBA" id="ARBA00023004"/>
    </source>
</evidence>
<evidence type="ECO:0000313" key="17">
    <source>
        <dbReference type="EMBL" id="GEQ99946.1"/>
    </source>
</evidence>
<feature type="region of interest" description="Disordered" evidence="13">
    <location>
        <begin position="419"/>
        <end position="439"/>
    </location>
</feature>
<evidence type="ECO:0000313" key="19">
    <source>
        <dbReference type="Proteomes" id="UP000325187"/>
    </source>
</evidence>
<evidence type="ECO:0000256" key="4">
    <source>
        <dbReference type="ARBA" id="ARBA00022692"/>
    </source>
</evidence>
<comment type="subcellular location">
    <subcellularLocation>
        <location evidence="1">Membrane</location>
        <topology evidence="1">Multi-pass membrane protein</topology>
    </subcellularLocation>
</comment>
<feature type="transmembrane region" description="Helical" evidence="14">
    <location>
        <begin position="21"/>
        <end position="43"/>
    </location>
</feature>
<dbReference type="GO" id="GO:0016717">
    <property type="term" value="F:oxidoreductase activity, acting on paired donors, with oxidation of a pair of donors resulting in the reduction of molecular oxygen to two molecules of water"/>
    <property type="evidence" value="ECO:0007669"/>
    <property type="project" value="InterPro"/>
</dbReference>
<evidence type="ECO:0000256" key="9">
    <source>
        <dbReference type="ARBA" id="ARBA00023098"/>
    </source>
</evidence>
<accession>A0A5A7MVT8</accession>
<comment type="similarity">
    <text evidence="2">Belongs to the fatty acid desaturase type 2 family.</text>
</comment>
<keyword evidence="11" id="KW-0275">Fatty acid biosynthesis</keyword>
<evidence type="ECO:0000256" key="3">
    <source>
        <dbReference type="ARBA" id="ARBA00022516"/>
    </source>
</evidence>
<evidence type="ECO:0000256" key="10">
    <source>
        <dbReference type="ARBA" id="ARBA00023136"/>
    </source>
</evidence>
<dbReference type="RefSeq" id="WP_150000318.1">
    <property type="nucleotide sequence ID" value="NZ_BKCL01000004.1"/>
</dbReference>
<feature type="compositionally biased region" description="Basic residues" evidence="13">
    <location>
        <begin position="425"/>
        <end position="439"/>
    </location>
</feature>
<gene>
    <name evidence="16" type="ORF">JCM17844_15700</name>
    <name evidence="17" type="ORF">JCM17845_05700</name>
</gene>
<keyword evidence="19" id="KW-1185">Reference proteome</keyword>
<keyword evidence="7" id="KW-0560">Oxidoreductase</keyword>
<evidence type="ECO:0000313" key="16">
    <source>
        <dbReference type="EMBL" id="GEQ97933.1"/>
    </source>
</evidence>
<dbReference type="Proteomes" id="UP000325187">
    <property type="component" value="Unassembled WGS sequence"/>
</dbReference>
<dbReference type="InterPro" id="IPR015876">
    <property type="entry name" value="Acyl-CoA_DS"/>
</dbReference>
<keyword evidence="10 14" id="KW-0472">Membrane</keyword>
<comment type="caution">
    <text evidence="16">The sequence shown here is derived from an EMBL/GenBank/DDBJ whole genome shotgun (WGS) entry which is preliminary data.</text>
</comment>
<dbReference type="InterPro" id="IPR005804">
    <property type="entry name" value="FA_desaturase_dom"/>
</dbReference>
<reference evidence="18 19" key="1">
    <citation type="submission" date="2019-09" db="EMBL/GenBank/DDBJ databases">
        <title>NBRP : Genome information of microbial organism related human and environment.</title>
        <authorList>
            <person name="Hattori M."/>
            <person name="Oshima K."/>
            <person name="Inaba H."/>
            <person name="Suda W."/>
            <person name="Sakamoto M."/>
            <person name="Iino T."/>
            <person name="Kitahara M."/>
            <person name="Oshida Y."/>
            <person name="Iida T."/>
            <person name="Kudo T."/>
            <person name="Itoh T."/>
            <person name="Ohkuma M."/>
        </authorList>
    </citation>
    <scope>NUCLEOTIDE SEQUENCE [LARGE SCALE GENOMIC DNA]</scope>
    <source>
        <strain evidence="16 18">Hi-2</strain>
        <strain evidence="17 19">Mie-1</strain>
    </source>
</reference>
<protein>
    <recommendedName>
        <fullName evidence="15">Fatty acid desaturase domain-containing protein</fullName>
    </recommendedName>
</protein>
<evidence type="ECO:0000256" key="12">
    <source>
        <dbReference type="SAM" id="Coils"/>
    </source>
</evidence>
<evidence type="ECO:0000256" key="7">
    <source>
        <dbReference type="ARBA" id="ARBA00023002"/>
    </source>
</evidence>
<keyword evidence="12" id="KW-0175">Coiled coil</keyword>
<dbReference type="GO" id="GO:0006633">
    <property type="term" value="P:fatty acid biosynthetic process"/>
    <property type="evidence" value="ECO:0007669"/>
    <property type="project" value="UniProtKB-KW"/>
</dbReference>
<proteinExistence type="inferred from homology"/>